<dbReference type="Pfam" id="PF01663">
    <property type="entry name" value="Phosphodiest"/>
    <property type="match status" value="1"/>
</dbReference>
<protein>
    <submittedName>
        <fullName evidence="2">Alkaline phosphatase family protein</fullName>
    </submittedName>
</protein>
<dbReference type="SUPFAM" id="SSF53649">
    <property type="entry name" value="Alkaline phosphatase-like"/>
    <property type="match status" value="1"/>
</dbReference>
<sequence>MSIRFLFKWSNLMMFAVILVPAVGHAADNSAPSPKLVLQITVDQLRGDLPTRYFGRLGDGGLRYLLDNGTVYTNAHHQHANTETIVGHTTLATGADPSRHGMIGNVWLDRITGELTYNVEDARYPILSEGAGVDKKTEIDPTQRTARSDGRSPSRILVSTYSDELKLNRGGRSKIFGVSVKDRGAISMAGHTGKAFWFSKQLGQFITSQYYYEDYPDWVRAFNAADPTARYVGQDWVLMHDPATYLFGAYDDRAYETSLPGFGRTFPHPYGQRDGKYFTTFLTLSPAGDEITLDFAKKLLKNEALGKGDVTDYLSVSFSSTDYVGHIFGPSSLEAEDNVLRLDRTLADLLSYVDTEIGLENTLIVLSADHGGPEAPGYLNELGIEATYIDPAEFDKSSAIAALKKRFGIGEELISTYFHPYLYLNRNAIAERELDLAVVEAAVAEEISKFDGVTAAVSSSALRSGQLPDTPIMRSILRNYNANRSGDIYVVFDPNRFINDFDGLVVAASHGSPWRYDTYVPIIFVGKDIPAQKINRLVHTVSIAPTLALLTGTKPPSGSFAKPLFEVIN</sequence>
<dbReference type="Proteomes" id="UP001056291">
    <property type="component" value="Chromosome"/>
</dbReference>
<dbReference type="EMBL" id="CP098747">
    <property type="protein sequence ID" value="USG59798.1"/>
    <property type="molecule type" value="Genomic_DNA"/>
</dbReference>
<keyword evidence="3" id="KW-1185">Reference proteome</keyword>
<evidence type="ECO:0000313" key="3">
    <source>
        <dbReference type="Proteomes" id="UP001056291"/>
    </source>
</evidence>
<accession>A0ABY4W147</accession>
<proteinExistence type="predicted"/>
<dbReference type="InterPro" id="IPR026263">
    <property type="entry name" value="Alkaline_phosphatase_prok"/>
</dbReference>
<feature type="signal peptide" evidence="1">
    <location>
        <begin position="1"/>
        <end position="26"/>
    </location>
</feature>
<feature type="chain" id="PRO_5045110596" evidence="1">
    <location>
        <begin position="27"/>
        <end position="569"/>
    </location>
</feature>
<dbReference type="InterPro" id="IPR017850">
    <property type="entry name" value="Alkaline_phosphatase_core_sf"/>
</dbReference>
<organism evidence="2 3">
    <name type="scientific">Sneathiella marina</name>
    <dbReference type="NCBI Taxonomy" id="2950108"/>
    <lineage>
        <taxon>Bacteria</taxon>
        <taxon>Pseudomonadati</taxon>
        <taxon>Pseudomonadota</taxon>
        <taxon>Alphaproteobacteria</taxon>
        <taxon>Sneathiellales</taxon>
        <taxon>Sneathiellaceae</taxon>
        <taxon>Sneathiella</taxon>
    </lineage>
</organism>
<evidence type="ECO:0000313" key="2">
    <source>
        <dbReference type="EMBL" id="USG59798.1"/>
    </source>
</evidence>
<keyword evidence="1" id="KW-0732">Signal</keyword>
<dbReference type="Gene3D" id="3.30.1360.150">
    <property type="match status" value="1"/>
</dbReference>
<evidence type="ECO:0000256" key="1">
    <source>
        <dbReference type="SAM" id="SignalP"/>
    </source>
</evidence>
<gene>
    <name evidence="2" type="ORF">NBZ79_11475</name>
</gene>
<name>A0ABY4W147_9PROT</name>
<dbReference type="PIRSF" id="PIRSF031924">
    <property type="entry name" value="Pi-irrepressible_AP"/>
    <property type="match status" value="1"/>
</dbReference>
<dbReference type="Gene3D" id="3.40.720.10">
    <property type="entry name" value="Alkaline Phosphatase, subunit A"/>
    <property type="match status" value="1"/>
</dbReference>
<dbReference type="CDD" id="cd16016">
    <property type="entry name" value="AP-SPAP"/>
    <property type="match status" value="1"/>
</dbReference>
<reference evidence="2" key="1">
    <citation type="submission" date="2022-06" db="EMBL/GenBank/DDBJ databases">
        <title>Sneathiella actinostolidae sp. nov., isolated from a sea anemonein the Western Pacific Ocean.</title>
        <authorList>
            <person name="Wei M.J."/>
        </authorList>
    </citation>
    <scope>NUCLEOTIDE SEQUENCE</scope>
    <source>
        <strain evidence="2">PHK-P5</strain>
    </source>
</reference>
<dbReference type="RefSeq" id="WP_251932568.1">
    <property type="nucleotide sequence ID" value="NZ_CP098747.1"/>
</dbReference>
<dbReference type="InterPro" id="IPR002591">
    <property type="entry name" value="Phosphodiest/P_Trfase"/>
</dbReference>